<dbReference type="Gene3D" id="3.40.50.360">
    <property type="match status" value="1"/>
</dbReference>
<dbReference type="Pfam" id="PF03358">
    <property type="entry name" value="FMN_red"/>
    <property type="match status" value="1"/>
</dbReference>
<accession>A0A4S3MLX6</accession>
<evidence type="ECO:0000313" key="5">
    <source>
        <dbReference type="Proteomes" id="UP000309450"/>
    </source>
</evidence>
<dbReference type="InterPro" id="IPR051796">
    <property type="entry name" value="ISF_SsuE-like"/>
</dbReference>
<evidence type="ECO:0000259" key="3">
    <source>
        <dbReference type="Pfam" id="PF03358"/>
    </source>
</evidence>
<keyword evidence="1" id="KW-0285">Flavoprotein</keyword>
<dbReference type="InterPro" id="IPR005025">
    <property type="entry name" value="FMN_Rdtase-like_dom"/>
</dbReference>
<comment type="caution">
    <text evidence="4">The sequence shown here is derived from an EMBL/GenBank/DDBJ whole genome shotgun (WGS) entry which is preliminary data.</text>
</comment>
<protein>
    <submittedName>
        <fullName evidence="4">Flavodoxin</fullName>
    </submittedName>
</protein>
<evidence type="ECO:0000313" key="4">
    <source>
        <dbReference type="EMBL" id="THD83117.1"/>
    </source>
</evidence>
<name>A0A4S3MLX6_9RHOB</name>
<feature type="domain" description="NADPH-dependent FMN reductase-like" evidence="3">
    <location>
        <begin position="35"/>
        <end position="137"/>
    </location>
</feature>
<dbReference type="EMBL" id="SSND01000003">
    <property type="protein sequence ID" value="THD83117.1"/>
    <property type="molecule type" value="Genomic_DNA"/>
</dbReference>
<dbReference type="PANTHER" id="PTHR43278">
    <property type="entry name" value="NAD(P)H-DEPENDENT FMN-CONTAINING OXIDOREDUCTASE YWQN-RELATED"/>
    <property type="match status" value="1"/>
</dbReference>
<keyword evidence="5" id="KW-1185">Reference proteome</keyword>
<dbReference type="GO" id="GO:0016491">
    <property type="term" value="F:oxidoreductase activity"/>
    <property type="evidence" value="ECO:0007669"/>
    <property type="project" value="InterPro"/>
</dbReference>
<dbReference type="PANTHER" id="PTHR43278:SF4">
    <property type="entry name" value="NAD(P)H-DEPENDENT FMN-CONTAINING OXIDOREDUCTASE YWQN-RELATED"/>
    <property type="match status" value="1"/>
</dbReference>
<evidence type="ECO:0000256" key="2">
    <source>
        <dbReference type="ARBA" id="ARBA00022643"/>
    </source>
</evidence>
<gene>
    <name evidence="4" type="ORF">E7811_13380</name>
</gene>
<dbReference type="SUPFAM" id="SSF52218">
    <property type="entry name" value="Flavoproteins"/>
    <property type="match status" value="1"/>
</dbReference>
<sequence length="209" mass="23382">MCRRIEGGRCPPLLFLREVILSARRMRFVMTRRFVFLVSGGRPNGNTERLAYRAADALPDAVRQDWIDLTTPALPPFRDLRGEEVPPPDGRLGEIARSLRPATDIVFVAPVYWYALPAPAKLLLDHWSNWLEVPGFDFADWIRGKNLWLITVRADADPGVVAPLEAAMERTAGFLGMTWRGVLNGLGDQPGDVLEDADTLARAPRFFTA</sequence>
<keyword evidence="2" id="KW-0288">FMN</keyword>
<organism evidence="4 5">
    <name type="scientific">Aliigemmobacter aestuarii</name>
    <dbReference type="NCBI Taxonomy" id="1445661"/>
    <lineage>
        <taxon>Bacteria</taxon>
        <taxon>Pseudomonadati</taxon>
        <taxon>Pseudomonadota</taxon>
        <taxon>Alphaproteobacteria</taxon>
        <taxon>Rhodobacterales</taxon>
        <taxon>Paracoccaceae</taxon>
        <taxon>Aliigemmobacter</taxon>
    </lineage>
</organism>
<dbReference type="AlphaFoldDB" id="A0A4S3MLX6"/>
<evidence type="ECO:0000256" key="1">
    <source>
        <dbReference type="ARBA" id="ARBA00022630"/>
    </source>
</evidence>
<dbReference type="Proteomes" id="UP000309450">
    <property type="component" value="Unassembled WGS sequence"/>
</dbReference>
<reference evidence="4 5" key="1">
    <citation type="submission" date="2019-04" db="EMBL/GenBank/DDBJ databases">
        <title>Draft genome sequence of Gemmobacter aestuarii sp. nov.</title>
        <authorList>
            <person name="Hameed A."/>
            <person name="Lin S.-Y."/>
            <person name="Shahina M."/>
            <person name="Lai W.-A."/>
            <person name="Young C.-C."/>
        </authorList>
    </citation>
    <scope>NUCLEOTIDE SEQUENCE [LARGE SCALE GENOMIC DNA]</scope>
    <source>
        <strain evidence="4 5">CC-PW-75</strain>
    </source>
</reference>
<proteinExistence type="predicted"/>
<dbReference type="InterPro" id="IPR029039">
    <property type="entry name" value="Flavoprotein-like_sf"/>
</dbReference>
<dbReference type="OrthoDB" id="8445767at2"/>